<evidence type="ECO:0000256" key="7">
    <source>
        <dbReference type="ARBA" id="ARBA00030253"/>
    </source>
</evidence>
<proteinExistence type="predicted"/>
<evidence type="ECO:0000256" key="5">
    <source>
        <dbReference type="ARBA" id="ARBA00023133"/>
    </source>
</evidence>
<evidence type="ECO:0000256" key="6">
    <source>
        <dbReference type="ARBA" id="ARBA00023136"/>
    </source>
</evidence>
<keyword evidence="2" id="KW-0808">Transferase</keyword>
<organism evidence="9 10">
    <name type="scientific">Cardiosporidium cionae</name>
    <dbReference type="NCBI Taxonomy" id="476202"/>
    <lineage>
        <taxon>Eukaryota</taxon>
        <taxon>Sar</taxon>
        <taxon>Alveolata</taxon>
        <taxon>Apicomplexa</taxon>
        <taxon>Aconoidasida</taxon>
        <taxon>Nephromycida</taxon>
        <taxon>Cardiosporidium</taxon>
    </lineage>
</organism>
<dbReference type="CDD" id="cd13957">
    <property type="entry name" value="PT_UbiA_Cox10"/>
    <property type="match status" value="1"/>
</dbReference>
<keyword evidence="4 8" id="KW-1133">Transmembrane helix</keyword>
<feature type="transmembrane region" description="Helical" evidence="8">
    <location>
        <begin position="418"/>
        <end position="437"/>
    </location>
</feature>
<name>A0ABQ7JA53_9APIC</name>
<evidence type="ECO:0000256" key="3">
    <source>
        <dbReference type="ARBA" id="ARBA00022692"/>
    </source>
</evidence>
<evidence type="ECO:0000256" key="2">
    <source>
        <dbReference type="ARBA" id="ARBA00022679"/>
    </source>
</evidence>
<feature type="transmembrane region" description="Helical" evidence="8">
    <location>
        <begin position="172"/>
        <end position="187"/>
    </location>
</feature>
<keyword evidence="10" id="KW-1185">Reference proteome</keyword>
<evidence type="ECO:0000313" key="10">
    <source>
        <dbReference type="Proteomes" id="UP000823046"/>
    </source>
</evidence>
<accession>A0ABQ7JA53</accession>
<dbReference type="Proteomes" id="UP000823046">
    <property type="component" value="Unassembled WGS sequence"/>
</dbReference>
<dbReference type="NCBIfam" id="TIGR01473">
    <property type="entry name" value="cyoE_ctaB"/>
    <property type="match status" value="1"/>
</dbReference>
<evidence type="ECO:0000256" key="4">
    <source>
        <dbReference type="ARBA" id="ARBA00022989"/>
    </source>
</evidence>
<dbReference type="InterPro" id="IPR000537">
    <property type="entry name" value="UbiA_prenyltransferase"/>
</dbReference>
<evidence type="ECO:0000256" key="1">
    <source>
        <dbReference type="ARBA" id="ARBA00004141"/>
    </source>
</evidence>
<feature type="transmembrane region" description="Helical" evidence="8">
    <location>
        <begin position="265"/>
        <end position="284"/>
    </location>
</feature>
<dbReference type="InterPro" id="IPR044878">
    <property type="entry name" value="UbiA_sf"/>
</dbReference>
<dbReference type="PANTHER" id="PTHR43448:SF2">
    <property type="entry name" value="PROTOHEME IX FARNESYLTRANSFERASE, MITOCHONDRIAL"/>
    <property type="match status" value="1"/>
</dbReference>
<feature type="transmembrane region" description="Helical" evidence="8">
    <location>
        <begin position="296"/>
        <end position="316"/>
    </location>
</feature>
<dbReference type="EMBL" id="JADAQX010000361">
    <property type="protein sequence ID" value="KAF8820540.1"/>
    <property type="molecule type" value="Genomic_DNA"/>
</dbReference>
<keyword evidence="6 8" id="KW-0472">Membrane</keyword>
<evidence type="ECO:0000313" key="9">
    <source>
        <dbReference type="EMBL" id="KAF8820540.1"/>
    </source>
</evidence>
<reference evidence="9 10" key="1">
    <citation type="journal article" date="2020" name="bioRxiv">
        <title>Metabolic contributions of an alphaproteobacterial endosymbiont in the apicomplexan Cardiosporidium cionae.</title>
        <authorList>
            <person name="Hunter E.S."/>
            <person name="Paight C.J."/>
            <person name="Lane C.E."/>
        </authorList>
    </citation>
    <scope>NUCLEOTIDE SEQUENCE [LARGE SCALE GENOMIC DNA]</scope>
    <source>
        <strain evidence="9">ESH_2018</strain>
    </source>
</reference>
<dbReference type="InterPro" id="IPR006369">
    <property type="entry name" value="Protohaem_IX_farnesylTrfase"/>
</dbReference>
<dbReference type="Gene3D" id="1.10.357.140">
    <property type="entry name" value="UbiA prenyltransferase"/>
    <property type="match status" value="1"/>
</dbReference>
<gene>
    <name evidence="9" type="ORF">IE077_003076</name>
</gene>
<comment type="subcellular location">
    <subcellularLocation>
        <location evidence="1">Membrane</location>
        <topology evidence="1">Multi-pass membrane protein</topology>
    </subcellularLocation>
</comment>
<dbReference type="Pfam" id="PF01040">
    <property type="entry name" value="UbiA"/>
    <property type="match status" value="1"/>
</dbReference>
<evidence type="ECO:0000256" key="8">
    <source>
        <dbReference type="SAM" id="Phobius"/>
    </source>
</evidence>
<sequence>MKAVSYSPLKVVAELQNRREVTISQCAVRSNLPILLNDNFSKGRSSESLGKVKYCTVLPTRRYLSSPFFTPQWHNYSEILQYRYGARKFSSFASSSSGTLAKTTSSPPLLKPLPCIGNVEASPESSDYTLLQNERRGLAVSPIEPLSISYVSTKKQLHQFIKDIMVLSKSKLSVWVVLSTLPGYFLVLSPPPISIFCCFALGTYLSSACAATLNQLYERKRDAIMLRTKNRPLATGRLSPSAAKTFALLSGSVGVGTLLLTTSPLTASISTLTIALYACVYTPLKVISPYNTHVGAIVGALPILMGCAAAGCSLGIPEVWLLFSLQYLWQFPHFYSLAWLYKEDYLNANFKVFPLDDNTGLQTAKRCSGYLAAIAALPVISSCFGLTSWMFVVDSLCVNAFVYRSLRKFQANPSKSKIRSFFLAQVQILALLILAVYHCRAIMRNQEHSFVSKEESTAGAMWKEDSFIDTIRARLISLCPHMFIDNHPEACPHQRLQHSLPFFGLFSSTQQEKSNDILAKHNADIQDFRNQGD</sequence>
<protein>
    <recommendedName>
        <fullName evidence="7">Heme O synthase</fullName>
    </recommendedName>
</protein>
<keyword evidence="3 8" id="KW-0812">Transmembrane</keyword>
<dbReference type="PANTHER" id="PTHR43448">
    <property type="entry name" value="PROTOHEME IX FARNESYLTRANSFERASE, MITOCHONDRIAL"/>
    <property type="match status" value="1"/>
</dbReference>
<comment type="caution">
    <text evidence="9">The sequence shown here is derived from an EMBL/GenBank/DDBJ whole genome shotgun (WGS) entry which is preliminary data.</text>
</comment>
<keyword evidence="5" id="KW-0350">Heme biosynthesis</keyword>
<feature type="transmembrane region" description="Helical" evidence="8">
    <location>
        <begin position="370"/>
        <end position="397"/>
    </location>
</feature>